<gene>
    <name evidence="3" type="primary">fdhD</name>
    <name evidence="4" type="ORF">F542_11530</name>
</gene>
<dbReference type="NCBIfam" id="TIGR00129">
    <property type="entry name" value="fdhD_narQ"/>
    <property type="match status" value="1"/>
</dbReference>
<dbReference type="InterPro" id="IPR016193">
    <property type="entry name" value="Cytidine_deaminase-like"/>
</dbReference>
<dbReference type="KEGG" id="btre:F542_11530"/>
<organism evidence="4 5">
    <name type="scientific">Bibersteinia trehalosi USDA-ARS-USMARC-188</name>
    <dbReference type="NCBI Taxonomy" id="1263829"/>
    <lineage>
        <taxon>Bacteria</taxon>
        <taxon>Pseudomonadati</taxon>
        <taxon>Pseudomonadota</taxon>
        <taxon>Gammaproteobacteria</taxon>
        <taxon>Pasteurellales</taxon>
        <taxon>Pasteurellaceae</taxon>
        <taxon>Bibersteinia</taxon>
    </lineage>
</organism>
<dbReference type="Gene3D" id="3.40.140.10">
    <property type="entry name" value="Cytidine Deaminase, domain 2"/>
    <property type="match status" value="1"/>
</dbReference>
<evidence type="ECO:0000256" key="1">
    <source>
        <dbReference type="ARBA" id="ARBA00022490"/>
    </source>
</evidence>
<keyword evidence="2 3" id="KW-0501">Molybdenum cofactor biosynthesis</keyword>
<comment type="similarity">
    <text evidence="3">Belongs to the FdhD family.</text>
</comment>
<accession>A0A4V7IA87</accession>
<dbReference type="GO" id="GO:0006777">
    <property type="term" value="P:Mo-molybdopterin cofactor biosynthetic process"/>
    <property type="evidence" value="ECO:0007669"/>
    <property type="project" value="UniProtKB-UniRule"/>
</dbReference>
<evidence type="ECO:0000256" key="2">
    <source>
        <dbReference type="ARBA" id="ARBA00023150"/>
    </source>
</evidence>
<dbReference type="EMBL" id="CP006954">
    <property type="protein sequence ID" value="AHG81871.1"/>
    <property type="molecule type" value="Genomic_DNA"/>
</dbReference>
<dbReference type="AlphaFoldDB" id="A0A4V7IA87"/>
<dbReference type="GO" id="GO:0016783">
    <property type="term" value="F:sulfurtransferase activity"/>
    <property type="evidence" value="ECO:0007669"/>
    <property type="project" value="InterPro"/>
</dbReference>
<dbReference type="InterPro" id="IPR003786">
    <property type="entry name" value="FdhD"/>
</dbReference>
<reference evidence="4 5" key="1">
    <citation type="journal article" date="2014" name="Genome Announc.">
        <title>Complete Closed Genome Sequences of Three Bibersteinia trehalosi Nasopharyngeal Isolates from Cattle with Shipping Fever.</title>
        <authorList>
            <person name="Harhay G.P."/>
            <person name="McVey D.S."/>
            <person name="Koren S."/>
            <person name="Phillippy A.M."/>
            <person name="Bono J."/>
            <person name="Harhay D.M."/>
            <person name="Clawson M.L."/>
            <person name="Heaton M.P."/>
            <person name="Chitko-McKown C.G."/>
            <person name="Korlach J."/>
            <person name="Smith T.P."/>
        </authorList>
    </citation>
    <scope>NUCLEOTIDE SEQUENCE [LARGE SCALE GENOMIC DNA]</scope>
    <source>
        <strain evidence="4 5">USDA-ARS-USMARC-188</strain>
    </source>
</reference>
<name>A0A4V7IA87_BIBTR</name>
<evidence type="ECO:0000313" key="5">
    <source>
        <dbReference type="Proteomes" id="UP000019091"/>
    </source>
</evidence>
<feature type="binding site" evidence="3">
    <location>
        <begin position="271"/>
        <end position="276"/>
    </location>
    <ligand>
        <name>Mo-bis(molybdopterin guanine dinucleotide)</name>
        <dbReference type="ChEBI" id="CHEBI:60539"/>
    </ligand>
</feature>
<dbReference type="Gene3D" id="3.10.20.10">
    <property type="match status" value="1"/>
</dbReference>
<evidence type="ECO:0000313" key="4">
    <source>
        <dbReference type="EMBL" id="AHG81871.1"/>
    </source>
</evidence>
<dbReference type="Proteomes" id="UP000019091">
    <property type="component" value="Chromosome"/>
</dbReference>
<sequence length="289" mass="31926">MIHFFNKLNYFLPQFLGNNVSSIKKIPAKRLVIENGSFSIKNQQDNLISEVPVALVYNGISHTVMMCTPQDLADFALGFSLAEGILLNKKELYGLDIISHCNGIEIQMEISTRRFTELKAKRRSMAGRTGCGICGVEQLEQVQQDGRNFVQTDRLQAVSPLIFNHCLAQLENAQTLAKETGASHAAAFFTPEGKMLAIREDVGRHVALDKLLGWYAKADSPLGFVFVTSRASFEMVQKCLACGIEMLCAISATTEMAQQMAEENGFTLLAFTRKGRATIYSGSDRLALD</sequence>
<dbReference type="SUPFAM" id="SSF53927">
    <property type="entry name" value="Cytidine deaminase-like"/>
    <property type="match status" value="1"/>
</dbReference>
<dbReference type="PANTHER" id="PTHR30592">
    <property type="entry name" value="FORMATE DEHYDROGENASE"/>
    <property type="match status" value="1"/>
</dbReference>
<dbReference type="Pfam" id="PF02634">
    <property type="entry name" value="FdhD-NarQ"/>
    <property type="match status" value="1"/>
</dbReference>
<protein>
    <recommendedName>
        <fullName evidence="3">Sulfur carrier protein FdhD</fullName>
    </recommendedName>
</protein>
<comment type="function">
    <text evidence="3">Required for formate dehydrogenase (FDH) activity. Acts as a sulfur carrier protein that transfers sulfur from IscS to the molybdenum cofactor prior to its insertion into FDH.</text>
</comment>
<proteinExistence type="inferred from homology"/>
<dbReference type="PANTHER" id="PTHR30592:SF1">
    <property type="entry name" value="SULFUR CARRIER PROTEIN FDHD"/>
    <property type="match status" value="1"/>
</dbReference>
<dbReference type="OrthoDB" id="3197277at2"/>
<dbReference type="HAMAP" id="MF_00187">
    <property type="entry name" value="FdhD"/>
    <property type="match status" value="1"/>
</dbReference>
<dbReference type="GO" id="GO:0005737">
    <property type="term" value="C:cytoplasm"/>
    <property type="evidence" value="ECO:0007669"/>
    <property type="project" value="UniProtKB-SubCell"/>
</dbReference>
<comment type="subcellular location">
    <subcellularLocation>
        <location evidence="3">Cytoplasm</location>
    </subcellularLocation>
</comment>
<dbReference type="PIRSF" id="PIRSF015626">
    <property type="entry name" value="FdhD"/>
    <property type="match status" value="1"/>
</dbReference>
<keyword evidence="1 3" id="KW-0963">Cytoplasm</keyword>
<dbReference type="GO" id="GO:0097163">
    <property type="term" value="F:sulfur carrier activity"/>
    <property type="evidence" value="ECO:0007669"/>
    <property type="project" value="UniProtKB-UniRule"/>
</dbReference>
<evidence type="ECO:0000256" key="3">
    <source>
        <dbReference type="HAMAP-Rule" id="MF_00187"/>
    </source>
</evidence>
<feature type="active site" description="Cysteine persulfide intermediate" evidence="3">
    <location>
        <position position="131"/>
    </location>
</feature>